<keyword evidence="2" id="KW-1185">Reference proteome</keyword>
<dbReference type="AlphaFoldDB" id="A0A0U1M9T4"/>
<dbReference type="InterPro" id="IPR011990">
    <property type="entry name" value="TPR-like_helical_dom_sf"/>
</dbReference>
<organism evidence="1 2">
    <name type="scientific">Talaromyces islandicus</name>
    <name type="common">Penicillium islandicum</name>
    <dbReference type="NCBI Taxonomy" id="28573"/>
    <lineage>
        <taxon>Eukaryota</taxon>
        <taxon>Fungi</taxon>
        <taxon>Dikarya</taxon>
        <taxon>Ascomycota</taxon>
        <taxon>Pezizomycotina</taxon>
        <taxon>Eurotiomycetes</taxon>
        <taxon>Eurotiomycetidae</taxon>
        <taxon>Eurotiales</taxon>
        <taxon>Trichocomaceae</taxon>
        <taxon>Talaromyces</taxon>
        <taxon>Talaromyces sect. Islandici</taxon>
    </lineage>
</organism>
<dbReference type="OMA" id="ESLEGCI"/>
<name>A0A0U1M9T4_TALIS</name>
<evidence type="ECO:0000313" key="1">
    <source>
        <dbReference type="EMBL" id="CRG91676.1"/>
    </source>
</evidence>
<protein>
    <submittedName>
        <fullName evidence="1">Uncharacterized protein</fullName>
    </submittedName>
</protein>
<dbReference type="OrthoDB" id="4226212at2759"/>
<sequence length="461" mass="52255">MEAAALPPGLQHLAPMSSETVFLLGVTAFMGTDNQDFMYPSMFETLIQGYLDAWDDNVVEANYLHLIDHLVDGDVLQAVEMFDKPIAYIPKYDLAGFLTCFTLEQKSTLFSAAVQLLLRLSPTRMFEDTTYLEWPDYAEYMRETNDRQNAILLAEVALKIIDRQVFPYHIDLIKARFLNIKGSVSIQLLDYTSAKEALERSIEIHEAYEHAGDNIEVLNSQTHLASLAAAQGKYEESASLSWKVWLLLSSPHFNGDDDDTKRLLQIHVSTLAAKVATLVGKYGEAIGMLDHAATLFDETIDNPVFHRSILHAFGNLYYAEGSMTLAKECYQACTHSSRFGTVMQVNQADEERTISVYHRLAVMDVKDEKARAARSKVQAALKMCKNTRSPYMLPWKGRLELTWAEILRKFHYFAGCWERKEKDHPEKHEDAAQQVAAELGIVTVGLVKDEQFANLLPWDIR</sequence>
<accession>A0A0U1M9T4</accession>
<proteinExistence type="predicted"/>
<gene>
    <name evidence="1" type="ORF">PISL3812_08726</name>
</gene>
<dbReference type="SUPFAM" id="SSF48452">
    <property type="entry name" value="TPR-like"/>
    <property type="match status" value="2"/>
</dbReference>
<dbReference type="EMBL" id="CVMT01000010">
    <property type="protein sequence ID" value="CRG91676.1"/>
    <property type="molecule type" value="Genomic_DNA"/>
</dbReference>
<reference evidence="1 2" key="1">
    <citation type="submission" date="2015-04" db="EMBL/GenBank/DDBJ databases">
        <authorList>
            <person name="Syromyatnikov M.Y."/>
            <person name="Popov V.N."/>
        </authorList>
    </citation>
    <scope>NUCLEOTIDE SEQUENCE [LARGE SCALE GENOMIC DNA]</scope>
    <source>
        <strain evidence="1">WF-38-12</strain>
    </source>
</reference>
<evidence type="ECO:0000313" key="2">
    <source>
        <dbReference type="Proteomes" id="UP000054383"/>
    </source>
</evidence>
<dbReference type="Proteomes" id="UP000054383">
    <property type="component" value="Unassembled WGS sequence"/>
</dbReference>
<dbReference type="Gene3D" id="1.25.40.10">
    <property type="entry name" value="Tetratricopeptide repeat domain"/>
    <property type="match status" value="1"/>
</dbReference>